<dbReference type="InterPro" id="IPR000719">
    <property type="entry name" value="Prot_kinase_dom"/>
</dbReference>
<dbReference type="GO" id="GO:0005634">
    <property type="term" value="C:nucleus"/>
    <property type="evidence" value="ECO:0007669"/>
    <property type="project" value="TreeGrafter"/>
</dbReference>
<gene>
    <name evidence="12" type="ORF">X801_03316</name>
</gene>
<dbReference type="EMBL" id="KV892436">
    <property type="protein sequence ID" value="OON20797.1"/>
    <property type="molecule type" value="Genomic_DNA"/>
</dbReference>
<evidence type="ECO:0000256" key="2">
    <source>
        <dbReference type="ARBA" id="ARBA00022527"/>
    </source>
</evidence>
<keyword evidence="5 12" id="KW-0418">Kinase</keyword>
<evidence type="ECO:0000259" key="11">
    <source>
        <dbReference type="PROSITE" id="PS50011"/>
    </source>
</evidence>
<evidence type="ECO:0000256" key="3">
    <source>
        <dbReference type="ARBA" id="ARBA00022679"/>
    </source>
</evidence>
<dbReference type="Proteomes" id="UP000243686">
    <property type="component" value="Unassembled WGS sequence"/>
</dbReference>
<feature type="compositionally biased region" description="Polar residues" evidence="10">
    <location>
        <begin position="417"/>
        <end position="436"/>
    </location>
</feature>
<dbReference type="PROSITE" id="PS00108">
    <property type="entry name" value="PROTEIN_KINASE_ST"/>
    <property type="match status" value="1"/>
</dbReference>
<evidence type="ECO:0000256" key="9">
    <source>
        <dbReference type="PROSITE-ProRule" id="PRU10141"/>
    </source>
</evidence>
<evidence type="ECO:0000256" key="1">
    <source>
        <dbReference type="ARBA" id="ARBA00012513"/>
    </source>
</evidence>
<dbReference type="GO" id="GO:0005737">
    <property type="term" value="C:cytoplasm"/>
    <property type="evidence" value="ECO:0007669"/>
    <property type="project" value="TreeGrafter"/>
</dbReference>
<dbReference type="FunFam" id="1.10.510.10:FF:000275">
    <property type="entry name" value="SRSF protein kinase 2 isoform X3"/>
    <property type="match status" value="1"/>
</dbReference>
<dbReference type="InterPro" id="IPR051334">
    <property type="entry name" value="SRPK"/>
</dbReference>
<evidence type="ECO:0000313" key="13">
    <source>
        <dbReference type="Proteomes" id="UP000243686"/>
    </source>
</evidence>
<dbReference type="Gene3D" id="3.30.200.20">
    <property type="entry name" value="Phosphorylase Kinase, domain 1"/>
    <property type="match status" value="1"/>
</dbReference>
<keyword evidence="3" id="KW-0808">Transferase</keyword>
<dbReference type="GO" id="GO:0005524">
    <property type="term" value="F:ATP binding"/>
    <property type="evidence" value="ECO:0007669"/>
    <property type="project" value="UniProtKB-UniRule"/>
</dbReference>
<feature type="compositionally biased region" description="Basic and acidic residues" evidence="10">
    <location>
        <begin position="1189"/>
        <end position="1199"/>
    </location>
</feature>
<feature type="compositionally biased region" description="Basic and acidic residues" evidence="10">
    <location>
        <begin position="315"/>
        <end position="324"/>
    </location>
</feature>
<feature type="binding site" evidence="9">
    <location>
        <position position="82"/>
    </location>
    <ligand>
        <name>ATP</name>
        <dbReference type="ChEBI" id="CHEBI:30616"/>
    </ligand>
</feature>
<feature type="compositionally biased region" description="Polar residues" evidence="10">
    <location>
        <begin position="559"/>
        <end position="575"/>
    </location>
</feature>
<name>A0A1S8X296_OPIVI</name>
<feature type="region of interest" description="Disordered" evidence="10">
    <location>
        <begin position="1089"/>
        <end position="1210"/>
    </location>
</feature>
<evidence type="ECO:0000256" key="5">
    <source>
        <dbReference type="ARBA" id="ARBA00022777"/>
    </source>
</evidence>
<reference evidence="12 13" key="1">
    <citation type="submission" date="2015-03" db="EMBL/GenBank/DDBJ databases">
        <title>Draft genome of the nematode, Opisthorchis viverrini.</title>
        <authorList>
            <person name="Mitreva M."/>
        </authorList>
    </citation>
    <scope>NUCLEOTIDE SEQUENCE [LARGE SCALE GENOMIC DNA]</scope>
    <source>
        <strain evidence="12">Khon Kaen</strain>
    </source>
</reference>
<proteinExistence type="predicted"/>
<keyword evidence="4 9" id="KW-0547">Nucleotide-binding</keyword>
<dbReference type="InterPro" id="IPR017441">
    <property type="entry name" value="Protein_kinase_ATP_BS"/>
</dbReference>
<feature type="region of interest" description="Disordered" evidence="10">
    <location>
        <begin position="279"/>
        <end position="332"/>
    </location>
</feature>
<accession>A0A1S8X296</accession>
<dbReference type="PANTHER" id="PTHR47634:SF9">
    <property type="entry name" value="PROTEIN KINASE DOMAIN-CONTAINING PROTEIN-RELATED"/>
    <property type="match status" value="1"/>
</dbReference>
<protein>
    <recommendedName>
        <fullName evidence="1">non-specific serine/threonine protein kinase</fullName>
        <ecNumber evidence="1">2.7.11.1</ecNumber>
    </recommendedName>
</protein>
<dbReference type="PROSITE" id="PS00107">
    <property type="entry name" value="PROTEIN_KINASE_ATP"/>
    <property type="match status" value="1"/>
</dbReference>
<keyword evidence="13" id="KW-1185">Reference proteome</keyword>
<dbReference type="GO" id="GO:0004674">
    <property type="term" value="F:protein serine/threonine kinase activity"/>
    <property type="evidence" value="ECO:0007669"/>
    <property type="project" value="UniProtKB-KW"/>
</dbReference>
<dbReference type="PANTHER" id="PTHR47634">
    <property type="entry name" value="PROTEIN KINASE DOMAIN-CONTAINING PROTEIN-RELATED"/>
    <property type="match status" value="1"/>
</dbReference>
<dbReference type="SMART" id="SM00220">
    <property type="entry name" value="S_TKc"/>
    <property type="match status" value="1"/>
</dbReference>
<evidence type="ECO:0000256" key="4">
    <source>
        <dbReference type="ARBA" id="ARBA00022741"/>
    </source>
</evidence>
<feature type="region of interest" description="Disordered" evidence="10">
    <location>
        <begin position="216"/>
        <end position="250"/>
    </location>
</feature>
<feature type="region of interest" description="Disordered" evidence="10">
    <location>
        <begin position="494"/>
        <end position="579"/>
    </location>
</feature>
<keyword evidence="6 9" id="KW-0067">ATP-binding</keyword>
<keyword evidence="2" id="KW-0723">Serine/threonine-protein kinase</keyword>
<feature type="region of interest" description="Disordered" evidence="10">
    <location>
        <begin position="417"/>
        <end position="466"/>
    </location>
</feature>
<evidence type="ECO:0000256" key="6">
    <source>
        <dbReference type="ARBA" id="ARBA00022840"/>
    </source>
</evidence>
<feature type="compositionally biased region" description="Basic residues" evidence="10">
    <location>
        <begin position="238"/>
        <end position="250"/>
    </location>
</feature>
<dbReference type="FunFam" id="1.10.510.10:FF:000642">
    <property type="entry name" value="Serine/threonine-protein kinase srpk2"/>
    <property type="match status" value="1"/>
</dbReference>
<feature type="compositionally biased region" description="Polar residues" evidence="10">
    <location>
        <begin position="299"/>
        <end position="314"/>
    </location>
</feature>
<dbReference type="GO" id="GO:0050684">
    <property type="term" value="P:regulation of mRNA processing"/>
    <property type="evidence" value="ECO:0007669"/>
    <property type="project" value="TreeGrafter"/>
</dbReference>
<dbReference type="InterPro" id="IPR011009">
    <property type="entry name" value="Kinase-like_dom_sf"/>
</dbReference>
<feature type="region of interest" description="Disordered" evidence="10">
    <location>
        <begin position="1"/>
        <end position="21"/>
    </location>
</feature>
<dbReference type="PROSITE" id="PS50011">
    <property type="entry name" value="PROTEIN_KINASE_DOM"/>
    <property type="match status" value="1"/>
</dbReference>
<evidence type="ECO:0000256" key="8">
    <source>
        <dbReference type="ARBA" id="ARBA00048679"/>
    </source>
</evidence>
<dbReference type="SUPFAM" id="SSF56112">
    <property type="entry name" value="Protein kinase-like (PK-like)"/>
    <property type="match status" value="1"/>
</dbReference>
<dbReference type="FunFam" id="3.30.200.20:FF:000163">
    <property type="entry name" value="SRSF protein kinase 2 isoform X1"/>
    <property type="match status" value="1"/>
</dbReference>
<feature type="region of interest" description="Disordered" evidence="10">
    <location>
        <begin position="608"/>
        <end position="664"/>
    </location>
</feature>
<feature type="compositionally biased region" description="Polar residues" evidence="10">
    <location>
        <begin position="497"/>
        <end position="506"/>
    </location>
</feature>
<feature type="compositionally biased region" description="Polar residues" evidence="10">
    <location>
        <begin position="1134"/>
        <end position="1154"/>
    </location>
</feature>
<evidence type="ECO:0000256" key="7">
    <source>
        <dbReference type="ARBA" id="ARBA00047899"/>
    </source>
</evidence>
<dbReference type="Gene3D" id="1.10.510.10">
    <property type="entry name" value="Transferase(Phosphotransferase) domain 1"/>
    <property type="match status" value="2"/>
</dbReference>
<feature type="compositionally biased region" description="Polar residues" evidence="10">
    <location>
        <begin position="1163"/>
        <end position="1188"/>
    </location>
</feature>
<comment type="catalytic activity">
    <reaction evidence="8">
        <text>L-seryl-[protein] + ATP = O-phospho-L-seryl-[protein] + ADP + H(+)</text>
        <dbReference type="Rhea" id="RHEA:17989"/>
        <dbReference type="Rhea" id="RHEA-COMP:9863"/>
        <dbReference type="Rhea" id="RHEA-COMP:11604"/>
        <dbReference type="ChEBI" id="CHEBI:15378"/>
        <dbReference type="ChEBI" id="CHEBI:29999"/>
        <dbReference type="ChEBI" id="CHEBI:30616"/>
        <dbReference type="ChEBI" id="CHEBI:83421"/>
        <dbReference type="ChEBI" id="CHEBI:456216"/>
        <dbReference type="EC" id="2.7.11.1"/>
    </reaction>
</comment>
<feature type="compositionally biased region" description="Polar residues" evidence="10">
    <location>
        <begin position="608"/>
        <end position="621"/>
    </location>
</feature>
<feature type="compositionally biased region" description="Polar residues" evidence="10">
    <location>
        <begin position="1116"/>
        <end position="1127"/>
    </location>
</feature>
<dbReference type="Pfam" id="PF00069">
    <property type="entry name" value="Pkinase"/>
    <property type="match status" value="2"/>
</dbReference>
<dbReference type="EC" id="2.7.11.1" evidence="1"/>
<comment type="catalytic activity">
    <reaction evidence="7">
        <text>L-threonyl-[protein] + ATP = O-phospho-L-threonyl-[protein] + ADP + H(+)</text>
        <dbReference type="Rhea" id="RHEA:46608"/>
        <dbReference type="Rhea" id="RHEA-COMP:11060"/>
        <dbReference type="Rhea" id="RHEA-COMP:11605"/>
        <dbReference type="ChEBI" id="CHEBI:15378"/>
        <dbReference type="ChEBI" id="CHEBI:30013"/>
        <dbReference type="ChEBI" id="CHEBI:30616"/>
        <dbReference type="ChEBI" id="CHEBI:61977"/>
        <dbReference type="ChEBI" id="CHEBI:456216"/>
        <dbReference type="EC" id="2.7.11.1"/>
    </reaction>
</comment>
<feature type="compositionally biased region" description="Low complexity" evidence="10">
    <location>
        <begin position="450"/>
        <end position="466"/>
    </location>
</feature>
<evidence type="ECO:0000313" key="12">
    <source>
        <dbReference type="EMBL" id="OON20797.1"/>
    </source>
</evidence>
<sequence length="1564" mass="172266">MQPNTGPQLSQAHNPEPDVDYGDCVQDEGVPDEEILGSGYHPVKIGQVYNGRYHVVRKLGWGHFSTVWLCWDLNIKRFVAMKVVKSALHYTETAIDEIKLLTCVRESAPEDPFRDKTVQLLDDFRVSGVNGQHVCMVFEVLGHNLLKLIIRSSYRGIPLENVRSIIKQTLQGLHYLHTKCQIIHTDIKPENILVCVSDSQIRRMAAEALDAQRRGVQLSGSAVSTAPKETEVETGKMTKSRKRRLRRQQRKQQALLEQELEELEELETQEHERRLLDMGLLPGGDKQDDCVDGNDGSDGEQSPNEQQNSTSQSDEQTKTDDKSRMASPGSVKAISKVGAVVVGTARAVVSALGLAASIPLKACNTFRDLKPDADCESIRPEAKQPRTENTDSIKFPRDFQSPAALLPFTLSSPFPVDSTSHAKIHSSPPSHVASTSRRGRKRAATTSMGSPSAASEPSRLSSSQSLLRRSLLSTGIGPLAECLRQNLPWPFRRRSSTGEASIPSSKQNDDGSVDDECSGTPDLTTQRPIETDEDSTGVQLRRRVKQLPDHSGAADNVDHTNLASVTEPQKASSATGDRGSIIVQPEGLLAATAAAMTTDLQAPNAISRTENGIKKNTLSQPAPSPPSPRDSNENKEPLGGSTNSSHPKRSSLVLRPNGASGANSLDKRRSLLFEPVVTEPDPSKEVCKIDVKIADLGNACWTYRHFTEDIQTRQYRALEVLIGAGYGPPADIWSTACMAFELATGDYLFEPHSGEDYTRDEDHLAHIIELLGPIPRNLALSGKYSREYFDKRACLRHIRRLKPWSLFNVLTEKYDWPPNEAMQFTSFLEPMLAYDPNERATAWDCLQHPWITGEPFPSTLPDHVAGRLPYGVPFSDGLLGDVLSNPNPYYSQRSGGLMVVPGSIEAASASMYCNNHPPYVGMHDVPPSDRSFSYIAPELMPGTAAFGPDVSINNPRLITVPESANSIGPHFPPWVAKSGHPDDGDVLIANDIEATHMGSYVPNIPDLSDDLYNRHYYEHLQSNLSGYPLGYPDGGGAGAAPSHSRMPDAVAMAMACGLSPSRAAIMAYAAEALGPDTVWAGLAAARKRHQERLQREEQIQQPPKPINQDSPPLGESHTSTPSMNTAESFPDSHQGLSQIDSEISTQMSQIQQPNGHDDDDNSAYLSTTPGPHSNAESPSNPGPDSQRFSPDKDRGRCDSDVAQEASSSLTSAPFAEPTKTLFILLLVVDEISRCCVHPSLFGLPPTDLLLRRSAALDETLVSHAVSFYLENPLSQIWNVVTFHFNLAFVSEIGRICKVAYQITETAKYFGSGTLRLICRRTVSSVDQILWNKNSNVVFDFLHMLCLLVTLKTLLDLHAIKSLYADQWIATNDVSSRLEAGDVSPQILQSQNVLPSYSEPSESIREQPVEKPGDFIQRIATPTRRKNSSIYFSPQQLSDKGITACPKFLLDRPTRRDFLFKQCNGQLKPADSFLRFGLISLTTPKECSTVSHTPHDRTANPTSISKDRLGLKQAKRRCGAFMHKTRRQKDEDVNARRAKQQVTSRTREFKMEAFQTGELIYASED</sequence>
<dbReference type="GO" id="GO:0000245">
    <property type="term" value="P:spliceosomal complex assembly"/>
    <property type="evidence" value="ECO:0007669"/>
    <property type="project" value="TreeGrafter"/>
</dbReference>
<feature type="domain" description="Protein kinase" evidence="11">
    <location>
        <begin position="53"/>
        <end position="851"/>
    </location>
</feature>
<evidence type="ECO:0000256" key="10">
    <source>
        <dbReference type="SAM" id="MobiDB-lite"/>
    </source>
</evidence>
<feature type="non-terminal residue" evidence="12">
    <location>
        <position position="1564"/>
    </location>
</feature>
<feature type="compositionally biased region" description="Polar residues" evidence="10">
    <location>
        <begin position="1"/>
        <end position="13"/>
    </location>
</feature>
<dbReference type="InterPro" id="IPR008271">
    <property type="entry name" value="Ser/Thr_kinase_AS"/>
</dbReference>
<organism evidence="12 13">
    <name type="scientific">Opisthorchis viverrini</name>
    <name type="common">Southeast Asian liver fluke</name>
    <dbReference type="NCBI Taxonomy" id="6198"/>
    <lineage>
        <taxon>Eukaryota</taxon>
        <taxon>Metazoa</taxon>
        <taxon>Spiralia</taxon>
        <taxon>Lophotrochozoa</taxon>
        <taxon>Platyhelminthes</taxon>
        <taxon>Trematoda</taxon>
        <taxon>Digenea</taxon>
        <taxon>Opisthorchiida</taxon>
        <taxon>Opisthorchiata</taxon>
        <taxon>Opisthorchiidae</taxon>
        <taxon>Opisthorchis</taxon>
    </lineage>
</organism>